<feature type="non-terminal residue" evidence="2">
    <location>
        <position position="1"/>
    </location>
</feature>
<accession>A0A9P6LTW8</accession>
<protein>
    <recommendedName>
        <fullName evidence="1">Thioesterase TesA-like domain-containing protein</fullName>
    </recommendedName>
</protein>
<dbReference type="EMBL" id="JAAAHY010002808">
    <property type="protein sequence ID" value="KAF9943889.1"/>
    <property type="molecule type" value="Genomic_DNA"/>
</dbReference>
<dbReference type="InterPro" id="IPR029058">
    <property type="entry name" value="AB_hydrolase_fold"/>
</dbReference>
<dbReference type="Pfam" id="PF00975">
    <property type="entry name" value="Thioesterase"/>
    <property type="match status" value="1"/>
</dbReference>
<dbReference type="SMART" id="SM00824">
    <property type="entry name" value="PKS_TE"/>
    <property type="match status" value="1"/>
</dbReference>
<organism evidence="2 3">
    <name type="scientific">Mortierella alpina</name>
    <name type="common">Oleaginous fungus</name>
    <name type="synonym">Mortierella renispora</name>
    <dbReference type="NCBI Taxonomy" id="64518"/>
    <lineage>
        <taxon>Eukaryota</taxon>
        <taxon>Fungi</taxon>
        <taxon>Fungi incertae sedis</taxon>
        <taxon>Mucoromycota</taxon>
        <taxon>Mortierellomycotina</taxon>
        <taxon>Mortierellomycetes</taxon>
        <taxon>Mortierellales</taxon>
        <taxon>Mortierellaceae</taxon>
        <taxon>Mortierella</taxon>
    </lineage>
</organism>
<gene>
    <name evidence="2" type="ORF">BGZ70_005306</name>
</gene>
<name>A0A9P6LTW8_MORAP</name>
<dbReference type="Gene3D" id="3.40.50.1820">
    <property type="entry name" value="alpha/beta hydrolase"/>
    <property type="match status" value="1"/>
</dbReference>
<comment type="caution">
    <text evidence="2">The sequence shown here is derived from an EMBL/GenBank/DDBJ whole genome shotgun (WGS) entry which is preliminary data.</text>
</comment>
<evidence type="ECO:0000259" key="1">
    <source>
        <dbReference type="SMART" id="SM00824"/>
    </source>
</evidence>
<dbReference type="InterPro" id="IPR001031">
    <property type="entry name" value="Thioesterase"/>
</dbReference>
<feature type="domain" description="Thioesterase TesA-like" evidence="1">
    <location>
        <begin position="60"/>
        <end position="275"/>
    </location>
</feature>
<dbReference type="SUPFAM" id="SSF53474">
    <property type="entry name" value="alpha/beta-Hydrolases"/>
    <property type="match status" value="1"/>
</dbReference>
<dbReference type="Proteomes" id="UP000738359">
    <property type="component" value="Unassembled WGS sequence"/>
</dbReference>
<proteinExistence type="predicted"/>
<dbReference type="OrthoDB" id="329835at2759"/>
<reference evidence="2" key="1">
    <citation type="journal article" date="2020" name="Fungal Divers.">
        <title>Resolving the Mortierellaceae phylogeny through synthesis of multi-gene phylogenetics and phylogenomics.</title>
        <authorList>
            <person name="Vandepol N."/>
            <person name="Liber J."/>
            <person name="Desiro A."/>
            <person name="Na H."/>
            <person name="Kennedy M."/>
            <person name="Barry K."/>
            <person name="Grigoriev I.V."/>
            <person name="Miller A.N."/>
            <person name="O'Donnell K."/>
            <person name="Stajich J.E."/>
            <person name="Bonito G."/>
        </authorList>
    </citation>
    <scope>NUCLEOTIDE SEQUENCE</scope>
    <source>
        <strain evidence="2">CK1249</strain>
    </source>
</reference>
<dbReference type="AlphaFoldDB" id="A0A9P6LTW8"/>
<evidence type="ECO:0000313" key="3">
    <source>
        <dbReference type="Proteomes" id="UP000738359"/>
    </source>
</evidence>
<keyword evidence="3" id="KW-1185">Reference proteome</keyword>
<evidence type="ECO:0000313" key="2">
    <source>
        <dbReference type="EMBL" id="KAF9943889.1"/>
    </source>
</evidence>
<sequence length="279" mass="30963">MISIVRSSLGIDFKLHMLFSAPTIAGLALNLDGGLAMNTQEDEFSVLIPLKSQGDRPPLFCIHPAPGLSWSYRGLAEYLHAEQPLYGLQARGLDGKSPLASSMEEMTLEYLDHIRKIQPQGPYHLLGWSFGGVVALNMAAELQSRGESVPLLVIMDTTFENVEEEETGPDIHLKYNEYLARLVRHSASDDALALKRTVEPILVNNIRLARATKPPVYSGDIVFLRAIAREKAIDPACWGPYLRGNIEMHDVDCAHVEMDMPEHIAVIGRIVAAWIEKLQ</sequence>
<dbReference type="InterPro" id="IPR020802">
    <property type="entry name" value="TesA-like"/>
</dbReference>